<proteinExistence type="predicted"/>
<dbReference type="AlphaFoldDB" id="A0A512C5B4"/>
<dbReference type="RefSeq" id="WP_147023540.1">
    <property type="nucleotide sequence ID" value="NZ_BJYU01000509.1"/>
</dbReference>
<name>A0A512C5B4_9HYPH</name>
<protein>
    <submittedName>
        <fullName evidence="2">Uncharacterized protein</fullName>
    </submittedName>
</protein>
<accession>A0A512C5B4</accession>
<organism evidence="2 3">
    <name type="scientific">Microvirga aerophila</name>
    <dbReference type="NCBI Taxonomy" id="670291"/>
    <lineage>
        <taxon>Bacteria</taxon>
        <taxon>Pseudomonadati</taxon>
        <taxon>Pseudomonadota</taxon>
        <taxon>Alphaproteobacteria</taxon>
        <taxon>Hyphomicrobiales</taxon>
        <taxon>Methylobacteriaceae</taxon>
        <taxon>Microvirga</taxon>
    </lineage>
</organism>
<evidence type="ECO:0000313" key="3">
    <source>
        <dbReference type="Proteomes" id="UP000321085"/>
    </source>
</evidence>
<dbReference type="Proteomes" id="UP000321085">
    <property type="component" value="Unassembled WGS sequence"/>
</dbReference>
<sequence length="76" mass="8710">MMCRNKLDQVIEQAYTQHSFRPIMDLACKEEAALAAYERAKTQLAHAEERCSALRLALAYEKTLMMAGPLPRKRLN</sequence>
<evidence type="ECO:0000256" key="1">
    <source>
        <dbReference type="SAM" id="Coils"/>
    </source>
</evidence>
<keyword evidence="3" id="KW-1185">Reference proteome</keyword>
<comment type="caution">
    <text evidence="2">The sequence shown here is derived from an EMBL/GenBank/DDBJ whole genome shotgun (WGS) entry which is preliminary data.</text>
</comment>
<reference evidence="2 3" key="1">
    <citation type="submission" date="2019-07" db="EMBL/GenBank/DDBJ databases">
        <title>Whole genome shotgun sequence of Microvirga aerophila NBRC 106136.</title>
        <authorList>
            <person name="Hosoyama A."/>
            <person name="Uohara A."/>
            <person name="Ohji S."/>
            <person name="Ichikawa N."/>
        </authorList>
    </citation>
    <scope>NUCLEOTIDE SEQUENCE [LARGE SCALE GENOMIC DNA]</scope>
    <source>
        <strain evidence="2 3">NBRC 106136</strain>
    </source>
</reference>
<evidence type="ECO:0000313" key="2">
    <source>
        <dbReference type="EMBL" id="GEO19413.1"/>
    </source>
</evidence>
<gene>
    <name evidence="2" type="ORF">MAE02_71090</name>
</gene>
<dbReference type="EMBL" id="BJYU01000509">
    <property type="protein sequence ID" value="GEO19413.1"/>
    <property type="molecule type" value="Genomic_DNA"/>
</dbReference>
<keyword evidence="1" id="KW-0175">Coiled coil</keyword>
<feature type="coiled-coil region" evidence="1">
    <location>
        <begin position="30"/>
        <end position="57"/>
    </location>
</feature>